<keyword evidence="2 9" id="KW-0489">Methyltransferase</keyword>
<dbReference type="RefSeq" id="WP_004092701.1">
    <property type="nucleotide sequence ID" value="NZ_AFGF01000017.1"/>
</dbReference>
<dbReference type="SUPFAM" id="SSF53335">
    <property type="entry name" value="S-adenosyl-L-methionine-dependent methyltransferases"/>
    <property type="match status" value="1"/>
</dbReference>
<dbReference type="InterPro" id="IPR023135">
    <property type="entry name" value="N6_DNA_MeTrfase_TaqI_C"/>
</dbReference>
<dbReference type="GO" id="GO:0009007">
    <property type="term" value="F:site-specific DNA-methyltransferase (adenine-specific) activity"/>
    <property type="evidence" value="ECO:0007669"/>
    <property type="project" value="UniProtKB-EC"/>
</dbReference>
<organism evidence="9 10">
    <name type="scientific">Acetonema longum DSM 6540</name>
    <dbReference type="NCBI Taxonomy" id="1009370"/>
    <lineage>
        <taxon>Bacteria</taxon>
        <taxon>Bacillati</taxon>
        <taxon>Bacillota</taxon>
        <taxon>Negativicutes</taxon>
        <taxon>Acetonemataceae</taxon>
        <taxon>Acetonema</taxon>
    </lineage>
</organism>
<dbReference type="PRINTS" id="PR00507">
    <property type="entry name" value="N12N6MTFRASE"/>
</dbReference>
<dbReference type="GO" id="GO:0008170">
    <property type="term" value="F:N-methyltransferase activity"/>
    <property type="evidence" value="ECO:0007669"/>
    <property type="project" value="InterPro"/>
</dbReference>
<dbReference type="GO" id="GO:0009307">
    <property type="term" value="P:DNA restriction-modification system"/>
    <property type="evidence" value="ECO:0007669"/>
    <property type="project" value="UniProtKB-KW"/>
</dbReference>
<dbReference type="EMBL" id="AFGF01000017">
    <property type="protein sequence ID" value="EGO65554.1"/>
    <property type="molecule type" value="Genomic_DNA"/>
</dbReference>
<dbReference type="Proteomes" id="UP000003240">
    <property type="component" value="Unassembled WGS sequence"/>
</dbReference>
<dbReference type="PANTHER" id="PTHR33841:SF6">
    <property type="entry name" value="TYPE II METHYLTRANSFERASE M.HINDII"/>
    <property type="match status" value="1"/>
</dbReference>
<evidence type="ECO:0000256" key="1">
    <source>
        <dbReference type="ARBA" id="ARBA00011900"/>
    </source>
</evidence>
<sequence length="582" mass="66065">MTGKRTEPDNPGLPITGEQYEKSMAREVRKALGLYYTPGYIIDYILQRTVSEIDVRDDPFVSILDPACGSGSFLLAAYDILRAKFVAALPELQKKYGSLTYEWQQGNCQITLSGGEYWQEEHIHYHILTHCLFGADIDRAAVRLAAEHLSLRDAACEVWPRHLIACDSLMHWEARSQPAGETESAAAGFWQRTFDYIVGNPPYIPITQMTQEQKQYYRARYQTATGRMNAFALFLERCIAKTGKKAGFIVPGRLLLNTQYGSIRRLVLENTWIEEIFETDAAVFPEAVVDTVILILNRNKRWAPGDKTLIRRMTRAGCSEQPVEQNRFLATDHAYIQTHTSTAEMGLLQTIRSRSALLGDIAQVRDGIIQGRVGNELFLGEKPTHDGYAKPVLFGQDIHCYQLTPGRQYIWYHSEKLTALERQRTAGREIGLRLREPGIFERPKILSRQTADRIIACMDETGHYYMNTLHSAYVTDPEFNPWYVLAVLNSQLSRFYYTRYTGEAGQAYAQVKIANLKGLPIPRADRESQAGIAHLARQLQNPSTPHDHAGRQVLFTEIDARLFQLLRLTPEEVSLAKGTGER</sequence>
<comment type="catalytic activity">
    <reaction evidence="6">
        <text>a 2'-deoxyadenosine in DNA + S-adenosyl-L-methionine = an N(6)-methyl-2'-deoxyadenosine in DNA + S-adenosyl-L-homocysteine + H(+)</text>
        <dbReference type="Rhea" id="RHEA:15197"/>
        <dbReference type="Rhea" id="RHEA-COMP:12418"/>
        <dbReference type="Rhea" id="RHEA-COMP:12419"/>
        <dbReference type="ChEBI" id="CHEBI:15378"/>
        <dbReference type="ChEBI" id="CHEBI:57856"/>
        <dbReference type="ChEBI" id="CHEBI:59789"/>
        <dbReference type="ChEBI" id="CHEBI:90615"/>
        <dbReference type="ChEBI" id="CHEBI:90616"/>
        <dbReference type="EC" id="2.1.1.72"/>
    </reaction>
</comment>
<keyword evidence="10" id="KW-1185">Reference proteome</keyword>
<evidence type="ECO:0000313" key="10">
    <source>
        <dbReference type="Proteomes" id="UP000003240"/>
    </source>
</evidence>
<feature type="domain" description="DNA methylase adenine-specific" evidence="7">
    <location>
        <begin position="18"/>
        <end position="310"/>
    </location>
</feature>
<dbReference type="Pfam" id="PF12950">
    <property type="entry name" value="TaqI_C"/>
    <property type="match status" value="1"/>
</dbReference>
<evidence type="ECO:0000313" key="9">
    <source>
        <dbReference type="EMBL" id="EGO65554.1"/>
    </source>
</evidence>
<dbReference type="EC" id="2.1.1.72" evidence="1"/>
<dbReference type="eggNOG" id="COG0827">
    <property type="taxonomic scope" value="Bacteria"/>
</dbReference>
<dbReference type="OrthoDB" id="9814572at2"/>
<name>F7NEZ3_9FIRM</name>
<dbReference type="InterPro" id="IPR002052">
    <property type="entry name" value="DNA_methylase_N6_adenine_CS"/>
</dbReference>
<dbReference type="AlphaFoldDB" id="F7NEZ3"/>
<evidence type="ECO:0000256" key="6">
    <source>
        <dbReference type="ARBA" id="ARBA00047942"/>
    </source>
</evidence>
<dbReference type="PROSITE" id="PS00092">
    <property type="entry name" value="N6_MTASE"/>
    <property type="match status" value="1"/>
</dbReference>
<evidence type="ECO:0000259" key="7">
    <source>
        <dbReference type="Pfam" id="PF02384"/>
    </source>
</evidence>
<dbReference type="STRING" id="1009370.ALO_03051"/>
<evidence type="ECO:0000256" key="4">
    <source>
        <dbReference type="ARBA" id="ARBA00022747"/>
    </source>
</evidence>
<keyword evidence="3 9" id="KW-0808">Transferase</keyword>
<dbReference type="InterPro" id="IPR025931">
    <property type="entry name" value="TaqI_C"/>
</dbReference>
<dbReference type="Gene3D" id="3.90.220.10">
    <property type="entry name" value="Adenine-n6-DNA-methyltransferase Taqi, Chain A, domain 2"/>
    <property type="match status" value="1"/>
</dbReference>
<dbReference type="Pfam" id="PF02384">
    <property type="entry name" value="N6_Mtase"/>
    <property type="match status" value="1"/>
</dbReference>
<accession>F7NEZ3</accession>
<feature type="domain" description="TaqI-like C-terminal specificity" evidence="8">
    <location>
        <begin position="390"/>
        <end position="521"/>
    </location>
</feature>
<dbReference type="GO" id="GO:0032259">
    <property type="term" value="P:methylation"/>
    <property type="evidence" value="ECO:0007669"/>
    <property type="project" value="UniProtKB-KW"/>
</dbReference>
<dbReference type="PANTHER" id="PTHR33841">
    <property type="entry name" value="DNA METHYLTRANSFERASE YEEA-RELATED"/>
    <property type="match status" value="1"/>
</dbReference>
<dbReference type="GO" id="GO:0003677">
    <property type="term" value="F:DNA binding"/>
    <property type="evidence" value="ECO:0007669"/>
    <property type="project" value="UniProtKB-KW"/>
</dbReference>
<dbReference type="InterPro" id="IPR050953">
    <property type="entry name" value="N4_N6_ade-DNA_methylase"/>
</dbReference>
<evidence type="ECO:0000256" key="3">
    <source>
        <dbReference type="ARBA" id="ARBA00022679"/>
    </source>
</evidence>
<evidence type="ECO:0000259" key="8">
    <source>
        <dbReference type="Pfam" id="PF12950"/>
    </source>
</evidence>
<comment type="caution">
    <text evidence="9">The sequence shown here is derived from an EMBL/GenBank/DDBJ whole genome shotgun (WGS) entry which is preliminary data.</text>
</comment>
<keyword evidence="4" id="KW-0680">Restriction system</keyword>
<dbReference type="eggNOG" id="COG1002">
    <property type="taxonomic scope" value="Bacteria"/>
</dbReference>
<protein>
    <recommendedName>
        <fullName evidence="1">site-specific DNA-methyltransferase (adenine-specific)</fullName>
        <ecNumber evidence="1">2.1.1.72</ecNumber>
    </recommendedName>
</protein>
<evidence type="ECO:0000256" key="2">
    <source>
        <dbReference type="ARBA" id="ARBA00022603"/>
    </source>
</evidence>
<reference evidence="9 10" key="1">
    <citation type="journal article" date="2011" name="EMBO J.">
        <title>Structural diversity of bacterial flagellar motors.</title>
        <authorList>
            <person name="Chen S."/>
            <person name="Beeby M."/>
            <person name="Murphy G.E."/>
            <person name="Leadbetter J.R."/>
            <person name="Hendrixson D.R."/>
            <person name="Briegel A."/>
            <person name="Li Z."/>
            <person name="Shi J."/>
            <person name="Tocheva E.I."/>
            <person name="Muller A."/>
            <person name="Dobro M.J."/>
            <person name="Jensen G.J."/>
        </authorList>
    </citation>
    <scope>NUCLEOTIDE SEQUENCE [LARGE SCALE GENOMIC DNA]</scope>
    <source>
        <strain evidence="9 10">DSM 6540</strain>
    </source>
</reference>
<dbReference type="Gene3D" id="3.40.50.150">
    <property type="entry name" value="Vaccinia Virus protein VP39"/>
    <property type="match status" value="1"/>
</dbReference>
<gene>
    <name evidence="9" type="ORF">ALO_03051</name>
</gene>
<evidence type="ECO:0000256" key="5">
    <source>
        <dbReference type="ARBA" id="ARBA00023125"/>
    </source>
</evidence>
<dbReference type="InterPro" id="IPR029063">
    <property type="entry name" value="SAM-dependent_MTases_sf"/>
</dbReference>
<dbReference type="REBASE" id="39484">
    <property type="entry name" value="Alo6540ORF3051P"/>
</dbReference>
<dbReference type="InterPro" id="IPR003356">
    <property type="entry name" value="DNA_methylase_A-5"/>
</dbReference>
<keyword evidence="5" id="KW-0238">DNA-binding</keyword>
<proteinExistence type="predicted"/>